<evidence type="ECO:0000256" key="6">
    <source>
        <dbReference type="ARBA" id="ARBA00022692"/>
    </source>
</evidence>
<feature type="transmembrane region" description="Helical" evidence="11">
    <location>
        <begin position="449"/>
        <end position="467"/>
    </location>
</feature>
<dbReference type="SUPFAM" id="SSF53649">
    <property type="entry name" value="Alkaline phosphatase-like"/>
    <property type="match status" value="1"/>
</dbReference>
<dbReference type="Proteomes" id="UP000046395">
    <property type="component" value="Unassembled WGS sequence"/>
</dbReference>
<accession>A0A5S6QD44</accession>
<sequence>MKRSRDFRCFRIACLLSIASILWFLFSFLLVNVHVSMSRPASGGGNATWISRFDSTCQRISATNLGASFVKRVVLMVVDALRAEVLESGMQYMPFLNDMITNGSGYAFKAKVQPPTVTMPRIKAIISGEIPAYLDLLLNFDSKEFRDDNLLFRMRARGLSSVFYGDETWLRMFPGHFKRSEGTSSFVVTDYTQVDNNVTRHLDFELQQADWSLMILHYLGLDHIGHCYGDKSRLISLKLREMDDIASRIYNALHKNSSDFLLLVLGDHGMSSTGSHGGASSLEANVAVFAASPHLRAKNSVQAIDQVDLVPTLALLMNLPIPERSVGLLIGDLVRSLTLREKDLCTMYMINLCQFVRTAPASILDKAAATAYQAVRNYWSEDDPINCNSDISVAFEKLFNELRRLLLDQSFSYNILSMTCALATLIVVAALFCLQYGYLIPKCNDKVEFASLCLVSFPVIALLSTSYVELEDLAWHFILCTLMVLLVYHSYRIPCDGMARCLVFVVAVFIRFTRALYSSVDSVHMSDMNNAWNFFLLSRYERNLLLVTISLVLFIVTCLSGSPIRIRYACYPVMGFVALSYYKLGDVEKLGQTYWSLLASRAVYALSAAAVLFNKLSCRTMVISVSLLQCLLLKSVHLLVYLLLISLQLLLGRAMLQLNLSLVHKAGLHYALAQYAFYAVGNSNSLSTIDTSVAYVGLTSYQPVLSAALVFVRTYGSSLVVWILFWRSLNVQERHSVRCFVFLLAAVSTAFYMVIIELMRAHLFIWSVFAPKLLYLSVSSGSYFVALLFSSF</sequence>
<dbReference type="STRING" id="70415.A0A5S6QD44"/>
<feature type="transmembrane region" description="Helical" evidence="11">
    <location>
        <begin position="594"/>
        <end position="613"/>
    </location>
</feature>
<evidence type="ECO:0000256" key="3">
    <source>
        <dbReference type="ARBA" id="ARBA00005315"/>
    </source>
</evidence>
<comment type="similarity">
    <text evidence="3">Belongs to the PIGG/PIGN/PIGO family. PIGG subfamily.</text>
</comment>
<dbReference type="WBParaSite" id="TMUE_1000005286.1">
    <property type="protein sequence ID" value="TMUE_1000005286.1"/>
    <property type="gene ID" value="WBGene00287824"/>
</dbReference>
<dbReference type="UniPathway" id="UPA00196"/>
<dbReference type="InterPro" id="IPR037674">
    <property type="entry name" value="PIG-G_N"/>
</dbReference>
<dbReference type="PANTHER" id="PTHR23072">
    <property type="entry name" value="PHOSPHATIDYLINOSITOL GLYCAN-RELATED"/>
    <property type="match status" value="1"/>
</dbReference>
<feature type="transmembrane region" description="Helical" evidence="11">
    <location>
        <begin position="625"/>
        <end position="651"/>
    </location>
</feature>
<keyword evidence="5" id="KW-0808">Transferase</keyword>
<protein>
    <submittedName>
        <fullName evidence="14">GPI ethanolamine phosphate transferase 2</fullName>
    </submittedName>
</protein>
<dbReference type="InterPro" id="IPR017850">
    <property type="entry name" value="Alkaline_phosphatase_core_sf"/>
</dbReference>
<dbReference type="Pfam" id="PF19316">
    <property type="entry name" value="PIGO_PIGG"/>
    <property type="match status" value="1"/>
</dbReference>
<feature type="transmembrane region" description="Helical" evidence="11">
    <location>
        <begin position="704"/>
        <end position="725"/>
    </location>
</feature>
<keyword evidence="7" id="KW-0256">Endoplasmic reticulum</keyword>
<evidence type="ECO:0000259" key="12">
    <source>
        <dbReference type="Pfam" id="PF19316"/>
    </source>
</evidence>
<dbReference type="InterPro" id="IPR045687">
    <property type="entry name" value="PIGG/GPI7_C"/>
</dbReference>
<evidence type="ECO:0000256" key="8">
    <source>
        <dbReference type="ARBA" id="ARBA00022989"/>
    </source>
</evidence>
<evidence type="ECO:0000256" key="2">
    <source>
        <dbReference type="ARBA" id="ARBA00004687"/>
    </source>
</evidence>
<dbReference type="PANTHER" id="PTHR23072:SF0">
    <property type="entry name" value="GPI ETHANOLAMINE PHOSPHATE TRANSFERASE 2"/>
    <property type="match status" value="1"/>
</dbReference>
<evidence type="ECO:0000256" key="10">
    <source>
        <dbReference type="ARBA" id="ARBA00023180"/>
    </source>
</evidence>
<evidence type="ECO:0000256" key="7">
    <source>
        <dbReference type="ARBA" id="ARBA00022824"/>
    </source>
</evidence>
<dbReference type="CDD" id="cd16024">
    <property type="entry name" value="GPI_EPT_2"/>
    <property type="match status" value="1"/>
</dbReference>
<keyword evidence="6 11" id="KW-0812">Transmembrane</keyword>
<evidence type="ECO:0000256" key="5">
    <source>
        <dbReference type="ARBA" id="ARBA00022679"/>
    </source>
</evidence>
<dbReference type="GO" id="GO:0051267">
    <property type="term" value="F:CP2 mannose-ethanolamine phosphotransferase activity"/>
    <property type="evidence" value="ECO:0007669"/>
    <property type="project" value="TreeGrafter"/>
</dbReference>
<keyword evidence="8 11" id="KW-1133">Transmembrane helix</keyword>
<dbReference type="AlphaFoldDB" id="A0A5S6QD44"/>
<evidence type="ECO:0000256" key="9">
    <source>
        <dbReference type="ARBA" id="ARBA00023136"/>
    </source>
</evidence>
<feature type="transmembrane region" description="Helical" evidence="11">
    <location>
        <begin position="540"/>
        <end position="559"/>
    </location>
</feature>
<evidence type="ECO:0000256" key="1">
    <source>
        <dbReference type="ARBA" id="ARBA00004477"/>
    </source>
</evidence>
<organism evidence="13 14">
    <name type="scientific">Trichuris muris</name>
    <name type="common">Mouse whipworm</name>
    <dbReference type="NCBI Taxonomy" id="70415"/>
    <lineage>
        <taxon>Eukaryota</taxon>
        <taxon>Metazoa</taxon>
        <taxon>Ecdysozoa</taxon>
        <taxon>Nematoda</taxon>
        <taxon>Enoplea</taxon>
        <taxon>Dorylaimia</taxon>
        <taxon>Trichinellida</taxon>
        <taxon>Trichuridae</taxon>
        <taxon>Trichuris</taxon>
    </lineage>
</organism>
<dbReference type="Pfam" id="PF01663">
    <property type="entry name" value="Phosphodiest"/>
    <property type="match status" value="1"/>
</dbReference>
<keyword evidence="10" id="KW-0325">Glycoprotein</keyword>
<name>A0A5S6QD44_TRIMR</name>
<keyword evidence="9 11" id="KW-0472">Membrane</keyword>
<dbReference type="Gene3D" id="3.40.720.10">
    <property type="entry name" value="Alkaline Phosphatase, subunit A"/>
    <property type="match status" value="1"/>
</dbReference>
<evidence type="ECO:0000256" key="4">
    <source>
        <dbReference type="ARBA" id="ARBA00022502"/>
    </source>
</evidence>
<evidence type="ECO:0000313" key="14">
    <source>
        <dbReference type="WBParaSite" id="TMUE_1000005286.1"/>
    </source>
</evidence>
<dbReference type="InterPro" id="IPR039527">
    <property type="entry name" value="PIGG/GPI7"/>
</dbReference>
<comment type="pathway">
    <text evidence="2">Glycolipid biosynthesis; glycosylphosphatidylinositol-anchor biosynthesis.</text>
</comment>
<dbReference type="GO" id="GO:0005789">
    <property type="term" value="C:endoplasmic reticulum membrane"/>
    <property type="evidence" value="ECO:0007669"/>
    <property type="project" value="UniProtKB-SubCell"/>
</dbReference>
<proteinExistence type="inferred from homology"/>
<keyword evidence="4" id="KW-0337">GPI-anchor biosynthesis</keyword>
<feature type="domain" description="GPI ethanolamine phosphate transferase 2 C-terminal" evidence="12">
    <location>
        <begin position="639"/>
        <end position="776"/>
    </location>
</feature>
<dbReference type="GO" id="GO:0006506">
    <property type="term" value="P:GPI anchor biosynthetic process"/>
    <property type="evidence" value="ECO:0007669"/>
    <property type="project" value="UniProtKB-UniPathway"/>
</dbReference>
<dbReference type="InterPro" id="IPR002591">
    <property type="entry name" value="Phosphodiest/P_Trfase"/>
</dbReference>
<feature type="transmembrane region" description="Helical" evidence="11">
    <location>
        <begin position="737"/>
        <end position="758"/>
    </location>
</feature>
<feature type="transmembrane region" description="Helical" evidence="11">
    <location>
        <begin position="764"/>
        <end position="789"/>
    </location>
</feature>
<reference evidence="14" key="1">
    <citation type="submission" date="2019-12" db="UniProtKB">
        <authorList>
            <consortium name="WormBaseParasite"/>
        </authorList>
    </citation>
    <scope>IDENTIFICATION</scope>
</reference>
<comment type="subcellular location">
    <subcellularLocation>
        <location evidence="1">Endoplasmic reticulum membrane</location>
        <topology evidence="1">Multi-pass membrane protein</topology>
    </subcellularLocation>
</comment>
<keyword evidence="13" id="KW-1185">Reference proteome</keyword>
<feature type="transmembrane region" description="Helical" evidence="11">
    <location>
        <begin position="473"/>
        <end position="489"/>
    </location>
</feature>
<evidence type="ECO:0000313" key="13">
    <source>
        <dbReference type="Proteomes" id="UP000046395"/>
    </source>
</evidence>
<feature type="transmembrane region" description="Helical" evidence="11">
    <location>
        <begin position="411"/>
        <end position="437"/>
    </location>
</feature>
<evidence type="ECO:0000256" key="11">
    <source>
        <dbReference type="SAM" id="Phobius"/>
    </source>
</evidence>